<dbReference type="STRING" id="29364.SAMN04487772_104144"/>
<dbReference type="Gene3D" id="3.40.50.300">
    <property type="entry name" value="P-loop containing nucleotide triphosphate hydrolases"/>
    <property type="match status" value="1"/>
</dbReference>
<proteinExistence type="predicted"/>
<keyword evidence="2" id="KW-1185">Reference proteome</keyword>
<name>A0A1H9ZWT4_9FIRM</name>
<dbReference type="AlphaFoldDB" id="A0A1H9ZWT4"/>
<sequence length="106" mass="12189">MLRGTNTIERISAASEILSSLANKNTICIAASHDIELTYILEGIYDNYHFQESVAEDGINSDYILYKDRSYTRNAIKLLKYIGYSEKIVDRATKRVDMFIKTGKWK</sequence>
<reference evidence="1 2" key="1">
    <citation type="submission" date="2016-10" db="EMBL/GenBank/DDBJ databases">
        <authorList>
            <person name="de Groot N.N."/>
        </authorList>
    </citation>
    <scope>NUCLEOTIDE SEQUENCE [LARGE SCALE GENOMIC DNA]</scope>
    <source>
        <strain evidence="1 2">DSM 1801</strain>
    </source>
</reference>
<protein>
    <recommendedName>
        <fullName evidence="3">MutS domain V</fullName>
    </recommendedName>
</protein>
<evidence type="ECO:0000313" key="2">
    <source>
        <dbReference type="Proteomes" id="UP000199800"/>
    </source>
</evidence>
<evidence type="ECO:0000313" key="1">
    <source>
        <dbReference type="EMBL" id="SES86173.1"/>
    </source>
</evidence>
<organism evidence="1 2">
    <name type="scientific">[Clostridium] polysaccharolyticum</name>
    <dbReference type="NCBI Taxonomy" id="29364"/>
    <lineage>
        <taxon>Bacteria</taxon>
        <taxon>Bacillati</taxon>
        <taxon>Bacillota</taxon>
        <taxon>Clostridia</taxon>
        <taxon>Lachnospirales</taxon>
        <taxon>Lachnospiraceae</taxon>
    </lineage>
</organism>
<dbReference type="InterPro" id="IPR027417">
    <property type="entry name" value="P-loop_NTPase"/>
</dbReference>
<dbReference type="Proteomes" id="UP000199800">
    <property type="component" value="Unassembled WGS sequence"/>
</dbReference>
<evidence type="ECO:0008006" key="3">
    <source>
        <dbReference type="Google" id="ProtNLM"/>
    </source>
</evidence>
<dbReference type="SUPFAM" id="SSF52540">
    <property type="entry name" value="P-loop containing nucleoside triphosphate hydrolases"/>
    <property type="match status" value="1"/>
</dbReference>
<accession>A0A1H9ZWT4</accession>
<dbReference type="EMBL" id="FOHN01000004">
    <property type="protein sequence ID" value="SES86173.1"/>
    <property type="molecule type" value="Genomic_DNA"/>
</dbReference>
<gene>
    <name evidence="1" type="ORF">SAMN04487772_104144</name>
</gene>